<feature type="domain" description="Glycosyl transferase family 1" evidence="1">
    <location>
        <begin position="201"/>
        <end position="335"/>
    </location>
</feature>
<sequence>MNSKANTIPVLIASTLKPIQDVRAYEKLALSLGETNKYSLNIIGFSSKKPQQKEEIRFFSSMSHFQSTWDRLLAQWRFCKVLFSVRPKLVISCTYEYLPIASFFKAILGYRLVYDVQENYKKNLDLNPNLSSKKKEKLSKIIGWAESTSKVDLFILAEKCYKKEMPEKKPFMILENKFQGEIKRIDPIQFQKASGYAFSITGTLTPEFGIEEGITWFIEIQKSFPQSKLKICGHVPIKDFQERIEKLVQDNPRIYLSIGPSPVPHSEILKTLQNSEFSMLPYRVIPGIQEKMPTKLFECAALGIPVLITKNPIWERFLEPFEGGFSVDFSKPESWLLDFKLALCKTYFSTPAPESVLWKSEKAHFQRAIQELLS</sequence>
<organism evidence="2 3">
    <name type="scientific">Algoriphagus boseongensis</name>
    <dbReference type="NCBI Taxonomy" id="1442587"/>
    <lineage>
        <taxon>Bacteria</taxon>
        <taxon>Pseudomonadati</taxon>
        <taxon>Bacteroidota</taxon>
        <taxon>Cytophagia</taxon>
        <taxon>Cytophagales</taxon>
        <taxon>Cyclobacteriaceae</taxon>
        <taxon>Algoriphagus</taxon>
    </lineage>
</organism>
<reference evidence="2 3" key="1">
    <citation type="submission" date="2019-03" db="EMBL/GenBank/DDBJ databases">
        <title>Genomic Encyclopedia of Type Strains, Phase III (KMG-III): the genomes of soil and plant-associated and newly described type strains.</title>
        <authorList>
            <person name="Whitman W."/>
        </authorList>
    </citation>
    <scope>NUCLEOTIDE SEQUENCE [LARGE SCALE GENOMIC DNA]</scope>
    <source>
        <strain evidence="2 3">CECT 8446</strain>
    </source>
</reference>
<dbReference type="OrthoDB" id="925984at2"/>
<dbReference type="Pfam" id="PF00534">
    <property type="entry name" value="Glycos_transf_1"/>
    <property type="match status" value="1"/>
</dbReference>
<comment type="caution">
    <text evidence="2">The sequence shown here is derived from an EMBL/GenBank/DDBJ whole genome shotgun (WGS) entry which is preliminary data.</text>
</comment>
<evidence type="ECO:0000313" key="3">
    <source>
        <dbReference type="Proteomes" id="UP000294535"/>
    </source>
</evidence>
<proteinExistence type="predicted"/>
<dbReference type="GO" id="GO:0016757">
    <property type="term" value="F:glycosyltransferase activity"/>
    <property type="evidence" value="ECO:0007669"/>
    <property type="project" value="InterPro"/>
</dbReference>
<evidence type="ECO:0000259" key="1">
    <source>
        <dbReference type="Pfam" id="PF00534"/>
    </source>
</evidence>
<keyword evidence="2" id="KW-0808">Transferase</keyword>
<dbReference type="Gene3D" id="3.40.50.2000">
    <property type="entry name" value="Glycogen Phosphorylase B"/>
    <property type="match status" value="1"/>
</dbReference>
<accession>A0A4R6T9R7</accession>
<protein>
    <submittedName>
        <fullName evidence="2">Glycosyltransferase involved in cell wall biosynthesis</fullName>
    </submittedName>
</protein>
<dbReference type="RefSeq" id="WP_133552877.1">
    <property type="nucleotide sequence ID" value="NZ_SNYF01000005.1"/>
</dbReference>
<dbReference type="AlphaFoldDB" id="A0A4R6T9R7"/>
<dbReference type="Proteomes" id="UP000294535">
    <property type="component" value="Unassembled WGS sequence"/>
</dbReference>
<name>A0A4R6T9R7_9BACT</name>
<evidence type="ECO:0000313" key="2">
    <source>
        <dbReference type="EMBL" id="TDQ18979.1"/>
    </source>
</evidence>
<dbReference type="SUPFAM" id="SSF53756">
    <property type="entry name" value="UDP-Glycosyltransferase/glycogen phosphorylase"/>
    <property type="match status" value="1"/>
</dbReference>
<gene>
    <name evidence="2" type="ORF">DFQ04_0790</name>
</gene>
<keyword evidence="3" id="KW-1185">Reference proteome</keyword>
<dbReference type="EMBL" id="SNYF01000005">
    <property type="protein sequence ID" value="TDQ18979.1"/>
    <property type="molecule type" value="Genomic_DNA"/>
</dbReference>
<dbReference type="InterPro" id="IPR001296">
    <property type="entry name" value="Glyco_trans_1"/>
</dbReference>